<evidence type="ECO:0000313" key="3">
    <source>
        <dbReference type="EMBL" id="KAL0630770.1"/>
    </source>
</evidence>
<evidence type="ECO:0000313" key="4">
    <source>
        <dbReference type="Proteomes" id="UP001447188"/>
    </source>
</evidence>
<evidence type="ECO:0000256" key="1">
    <source>
        <dbReference type="SAM" id="MobiDB-lite"/>
    </source>
</evidence>
<feature type="compositionally biased region" description="Polar residues" evidence="1">
    <location>
        <begin position="199"/>
        <end position="212"/>
    </location>
</feature>
<feature type="region of interest" description="Disordered" evidence="1">
    <location>
        <begin position="35"/>
        <end position="66"/>
    </location>
</feature>
<feature type="region of interest" description="Disordered" evidence="1">
    <location>
        <begin position="180"/>
        <end position="214"/>
    </location>
</feature>
<dbReference type="InterPro" id="IPR046797">
    <property type="entry name" value="PDDEXK_12"/>
</dbReference>
<reference evidence="3 4" key="1">
    <citation type="submission" date="2024-02" db="EMBL/GenBank/DDBJ databases">
        <title>Discinaceae phylogenomics.</title>
        <authorList>
            <person name="Dirks A.C."/>
            <person name="James T.Y."/>
        </authorList>
    </citation>
    <scope>NUCLEOTIDE SEQUENCE [LARGE SCALE GENOMIC DNA]</scope>
    <source>
        <strain evidence="3 4">ACD0624</strain>
    </source>
</reference>
<keyword evidence="4" id="KW-1185">Reference proteome</keyword>
<protein>
    <recommendedName>
        <fullName evidence="2">PD-(D/E)XK nuclease-like domain-containing protein</fullName>
    </recommendedName>
</protein>
<dbReference type="Proteomes" id="UP001447188">
    <property type="component" value="Unassembled WGS sequence"/>
</dbReference>
<proteinExistence type="predicted"/>
<feature type="compositionally biased region" description="Acidic residues" evidence="1">
    <location>
        <begin position="150"/>
        <end position="160"/>
    </location>
</feature>
<feature type="region of interest" description="Disordered" evidence="1">
    <location>
        <begin position="226"/>
        <end position="246"/>
    </location>
</feature>
<evidence type="ECO:0000259" key="2">
    <source>
        <dbReference type="Pfam" id="PF20516"/>
    </source>
</evidence>
<name>A0ABR3G4A7_9PEZI</name>
<comment type="caution">
    <text evidence="3">The sequence shown here is derived from an EMBL/GenBank/DDBJ whole genome shotgun (WGS) entry which is preliminary data.</text>
</comment>
<dbReference type="Pfam" id="PF20516">
    <property type="entry name" value="PDDEXK_12"/>
    <property type="match status" value="1"/>
</dbReference>
<gene>
    <name evidence="3" type="ORF">Q9L58_010385</name>
</gene>
<feature type="compositionally biased region" description="Acidic residues" evidence="1">
    <location>
        <begin position="236"/>
        <end position="246"/>
    </location>
</feature>
<organism evidence="3 4">
    <name type="scientific">Discina gigas</name>
    <dbReference type="NCBI Taxonomy" id="1032678"/>
    <lineage>
        <taxon>Eukaryota</taxon>
        <taxon>Fungi</taxon>
        <taxon>Dikarya</taxon>
        <taxon>Ascomycota</taxon>
        <taxon>Pezizomycotina</taxon>
        <taxon>Pezizomycetes</taxon>
        <taxon>Pezizales</taxon>
        <taxon>Discinaceae</taxon>
        <taxon>Discina</taxon>
    </lineage>
</organism>
<accession>A0ABR3G4A7</accession>
<dbReference type="EMBL" id="JBBBZM010000388">
    <property type="protein sequence ID" value="KAL0630770.1"/>
    <property type="molecule type" value="Genomic_DNA"/>
</dbReference>
<feature type="region of interest" description="Disordered" evidence="1">
    <location>
        <begin position="134"/>
        <end position="160"/>
    </location>
</feature>
<sequence>MSPSTSNEIIDRDIICSAWLNAHFSQPNELNPLLHGLAGHSPSPLPPRIHRDSSPHSPSSSTVESCPLAVEHGLPPLLSAFSPHSTHSFFDRASVRGLGGTWTGSNDHPVNSGGGNRGLDCGGLGFSHSVHASLSNQASPSDTRDKDDTGEQAYDNDDDDDSAATAILVSNTVQNQFANSVRTIPLSEPSKKRKAGANSHASQTKSETSVATDNYRKKRLQLALCDPSGRFGIPDPDPDPDPTDDREDVFLPPHLIAFLAHFSPGKIERACVPQSPEIDAILAKTYPHEAIEPYNRLDVTGEAAIAVGGLNLFNFIIRIHRACLKNSRVAEDESAWYPVVAELLSVDPPRPTETVSIASPPSASGVSKKDLFTTVNATTKTTVTSLHPAGTNVKLDYLICFNSDHRTIRSTAERTWAAQIPLNAFNDTVIRNTIVVVGVEVKAAQTGILDAEYQLGVWGMKTLDRMRCFSGVLAGRTQLAIGVSVCAHVWSFHVTYWRNGKEMVTHGPVVVGHTDTVYGTCKVVAFVARLKAWARDELWGEWEALLAAPSS</sequence>
<feature type="domain" description="PD-(D/E)XK nuclease-like" evidence="2">
    <location>
        <begin position="311"/>
        <end position="539"/>
    </location>
</feature>